<comment type="caution">
    <text evidence="2">The sequence shown here is derived from an EMBL/GenBank/DDBJ whole genome shotgun (WGS) entry which is preliminary data.</text>
</comment>
<reference evidence="2 3" key="1">
    <citation type="journal article" date="2020" name="Microorganisms">
        <title>Osmotic Adaptation and Compatible Solute Biosynthesis of Phototrophic Bacteria as Revealed from Genome Analyses.</title>
        <authorList>
            <person name="Imhoff J.F."/>
            <person name="Rahn T."/>
            <person name="Kunzel S."/>
            <person name="Keller A."/>
            <person name="Neulinger S.C."/>
        </authorList>
    </citation>
    <scope>NUCLEOTIDE SEQUENCE [LARGE SCALE GENOMIC DNA]</scope>
    <source>
        <strain evidence="2 3">DSM 21303</strain>
    </source>
</reference>
<dbReference type="PANTHER" id="PTHR36966:SF1">
    <property type="entry name" value="REP-ASSOCIATED TYROSINE TRANSPOSASE"/>
    <property type="match status" value="1"/>
</dbReference>
<dbReference type="GO" id="GO:0004803">
    <property type="term" value="F:transposase activity"/>
    <property type="evidence" value="ECO:0007669"/>
    <property type="project" value="InterPro"/>
</dbReference>
<sequence>MPNGSHGSELRKGRFSQTGLFYSITTVTERRRPVFRDLWSARLLIRELREADALGWSTTWAFVVMPDHLHWLVELGDSELSQLVLRVKSCSAIAVNRVLGRSGRLWQKGFHDHALRSEEDLQAIARYIVANPLRAGLVTSVRDYPHWDARWL</sequence>
<evidence type="ECO:0000313" key="3">
    <source>
        <dbReference type="Proteomes" id="UP001138802"/>
    </source>
</evidence>
<dbReference type="SUPFAM" id="SSF143422">
    <property type="entry name" value="Transposase IS200-like"/>
    <property type="match status" value="1"/>
</dbReference>
<dbReference type="EMBL" id="NRSD01000006">
    <property type="protein sequence ID" value="MBK1644543.1"/>
    <property type="molecule type" value="Genomic_DNA"/>
</dbReference>
<dbReference type="RefSeq" id="WP_200387356.1">
    <property type="nucleotide sequence ID" value="NZ_NRSD01000006.1"/>
</dbReference>
<dbReference type="AlphaFoldDB" id="A0A9X0WH92"/>
<evidence type="ECO:0000313" key="2">
    <source>
        <dbReference type="EMBL" id="MBK1644543.1"/>
    </source>
</evidence>
<feature type="domain" description="Transposase IS200-like" evidence="1">
    <location>
        <begin position="17"/>
        <end position="131"/>
    </location>
</feature>
<dbReference type="InterPro" id="IPR036515">
    <property type="entry name" value="Transposase_17_sf"/>
</dbReference>
<dbReference type="GO" id="GO:0006313">
    <property type="term" value="P:DNA transposition"/>
    <property type="evidence" value="ECO:0007669"/>
    <property type="project" value="InterPro"/>
</dbReference>
<evidence type="ECO:0000259" key="1">
    <source>
        <dbReference type="SMART" id="SM01321"/>
    </source>
</evidence>
<dbReference type="InterPro" id="IPR052715">
    <property type="entry name" value="RAYT_transposase"/>
</dbReference>
<dbReference type="SMART" id="SM01321">
    <property type="entry name" value="Y1_Tnp"/>
    <property type="match status" value="1"/>
</dbReference>
<gene>
    <name evidence="2" type="ORF">CKO25_07725</name>
</gene>
<dbReference type="Proteomes" id="UP001138802">
    <property type="component" value="Unassembled WGS sequence"/>
</dbReference>
<proteinExistence type="predicted"/>
<organism evidence="2 3">
    <name type="scientific">Thiocapsa imhoffii</name>
    <dbReference type="NCBI Taxonomy" id="382777"/>
    <lineage>
        <taxon>Bacteria</taxon>
        <taxon>Pseudomonadati</taxon>
        <taxon>Pseudomonadota</taxon>
        <taxon>Gammaproteobacteria</taxon>
        <taxon>Chromatiales</taxon>
        <taxon>Chromatiaceae</taxon>
        <taxon>Thiocapsa</taxon>
    </lineage>
</organism>
<dbReference type="Gene3D" id="3.30.70.1290">
    <property type="entry name" value="Transposase IS200-like"/>
    <property type="match status" value="1"/>
</dbReference>
<name>A0A9X0WH92_9GAMM</name>
<accession>A0A9X0WH92</accession>
<dbReference type="GO" id="GO:0043565">
    <property type="term" value="F:sequence-specific DNA binding"/>
    <property type="evidence" value="ECO:0007669"/>
    <property type="project" value="TreeGrafter"/>
</dbReference>
<protein>
    <submittedName>
        <fullName evidence="2">Transposase</fullName>
    </submittedName>
</protein>
<dbReference type="PANTHER" id="PTHR36966">
    <property type="entry name" value="REP-ASSOCIATED TYROSINE TRANSPOSASE"/>
    <property type="match status" value="1"/>
</dbReference>
<dbReference type="Pfam" id="PF01797">
    <property type="entry name" value="Y1_Tnp"/>
    <property type="match status" value="1"/>
</dbReference>
<keyword evidence="3" id="KW-1185">Reference proteome</keyword>
<dbReference type="InterPro" id="IPR002686">
    <property type="entry name" value="Transposase_17"/>
</dbReference>
<dbReference type="NCBIfam" id="NF047646">
    <property type="entry name" value="REP_Tyr_transpos"/>
    <property type="match status" value="1"/>
</dbReference>